<dbReference type="GO" id="GO:0009418">
    <property type="term" value="C:pilus shaft"/>
    <property type="evidence" value="ECO:0007669"/>
    <property type="project" value="InterPro"/>
</dbReference>
<dbReference type="RefSeq" id="WP_122330780.1">
    <property type="nucleotide sequence ID" value="NZ_JAQDYY010000054.1"/>
</dbReference>
<evidence type="ECO:0000256" key="2">
    <source>
        <dbReference type="ARBA" id="ARBA00006011"/>
    </source>
</evidence>
<keyword evidence="4" id="KW-0281">Fimbrium</keyword>
<name>A0A396BSV0_BACFG</name>
<feature type="domain" description="Minor fimbrium subunit Mfa1 C-terminal" evidence="7">
    <location>
        <begin position="396"/>
        <end position="465"/>
    </location>
</feature>
<dbReference type="Gene3D" id="2.60.40.2580">
    <property type="match status" value="1"/>
</dbReference>
<dbReference type="Pfam" id="PF06321">
    <property type="entry name" value="P_gingi_FimA"/>
    <property type="match status" value="1"/>
</dbReference>
<organism evidence="8 9">
    <name type="scientific">Bacteroides fragilis</name>
    <dbReference type="NCBI Taxonomy" id="817"/>
    <lineage>
        <taxon>Bacteria</taxon>
        <taxon>Pseudomonadati</taxon>
        <taxon>Bacteroidota</taxon>
        <taxon>Bacteroidia</taxon>
        <taxon>Bacteroidales</taxon>
        <taxon>Bacteroidaceae</taxon>
        <taxon>Bacteroides</taxon>
    </lineage>
</organism>
<gene>
    <name evidence="8" type="ORF">DW228_23255</name>
</gene>
<dbReference type="NCBIfam" id="NF038041">
    <property type="entry name" value="fim_Mfa1_fam"/>
    <property type="match status" value="1"/>
</dbReference>
<dbReference type="PROSITE" id="PS51257">
    <property type="entry name" value="PROKAR_LIPOPROTEIN"/>
    <property type="match status" value="1"/>
</dbReference>
<keyword evidence="3 5" id="KW-0732">Signal</keyword>
<dbReference type="AlphaFoldDB" id="A0A396BSV0"/>
<reference evidence="8 9" key="1">
    <citation type="submission" date="2018-08" db="EMBL/GenBank/DDBJ databases">
        <title>A genome reference for cultivated species of the human gut microbiota.</title>
        <authorList>
            <person name="Zou Y."/>
            <person name="Xue W."/>
            <person name="Luo G."/>
        </authorList>
    </citation>
    <scope>NUCLEOTIDE SEQUENCE [LARGE SCALE GENOMIC DNA]</scope>
    <source>
        <strain evidence="8 9">AM18-6</strain>
    </source>
</reference>
<evidence type="ECO:0000256" key="3">
    <source>
        <dbReference type="ARBA" id="ARBA00022729"/>
    </source>
</evidence>
<feature type="domain" description="Major fimbrial subunit protein N-terminal" evidence="6">
    <location>
        <begin position="44"/>
        <end position="196"/>
    </location>
</feature>
<evidence type="ECO:0000259" key="6">
    <source>
        <dbReference type="Pfam" id="PF06321"/>
    </source>
</evidence>
<dbReference type="EMBL" id="QRJE01000057">
    <property type="protein sequence ID" value="RHH05312.1"/>
    <property type="molecule type" value="Genomic_DNA"/>
</dbReference>
<evidence type="ECO:0000256" key="1">
    <source>
        <dbReference type="ARBA" id="ARBA00004561"/>
    </source>
</evidence>
<evidence type="ECO:0000313" key="8">
    <source>
        <dbReference type="EMBL" id="RHH05312.1"/>
    </source>
</evidence>
<dbReference type="InterPro" id="IPR047786">
    <property type="entry name" value="Mfa1_fim"/>
</dbReference>
<evidence type="ECO:0000256" key="4">
    <source>
        <dbReference type="ARBA" id="ARBA00023263"/>
    </source>
</evidence>
<sequence length="472" mass="51524">MKRKLFPKVIMTMTAAAVMGLASCSNENDPMGGDLTPQGEPTSMKLVLDLSGGAYTRAINDGNSKTEETAIENLQVYIYNDKGIFEKEHEIPFAELKEVAGQDNQYATKNILEATTGKKTIYVGANMTDAMKQIMKANSVQALAKKGVGATLSDITTDNKFVMFSTVAAGNTFVATAENQADNIPANNQVTVTLQRLAAKIAVGMTANLADQGVKQGAAGEITDLGFLVDNINKMYYLTYGGVNGVNPPAATDANMLVKDYNKVDFEFADWQNTPQFKTITPGTAEKVNWNIAYAAENLTTDKVIEGVTRIVVRGTFTPQSGIKVDGAPDNYTFTNTVGHITAGTDYYMFNLPEAGGYAFFNKADGDDDAKVKAWLKHIGIADANIDDAAAAKVLYTKGMNYWWITVDDNRGDIKRNNFYRADIKSIWAPGRNNGEFGNDDKDDVVDEKTNITVQITVEPWQMKEFNAELRP</sequence>
<dbReference type="Proteomes" id="UP000266644">
    <property type="component" value="Unassembled WGS sequence"/>
</dbReference>
<protein>
    <submittedName>
        <fullName evidence="8">Uncharacterized protein</fullName>
    </submittedName>
</protein>
<dbReference type="InterPro" id="IPR029141">
    <property type="entry name" value="FimA_N"/>
</dbReference>
<evidence type="ECO:0000256" key="5">
    <source>
        <dbReference type="SAM" id="SignalP"/>
    </source>
</evidence>
<comment type="caution">
    <text evidence="8">The sequence shown here is derived from an EMBL/GenBank/DDBJ whole genome shotgun (WGS) entry which is preliminary data.</text>
</comment>
<dbReference type="Pfam" id="PF15495">
    <property type="entry name" value="Fimbrillin_C"/>
    <property type="match status" value="1"/>
</dbReference>
<evidence type="ECO:0000259" key="7">
    <source>
        <dbReference type="Pfam" id="PF15495"/>
    </source>
</evidence>
<comment type="subcellular location">
    <subcellularLocation>
        <location evidence="1">Fimbrium</location>
    </subcellularLocation>
</comment>
<feature type="signal peptide" evidence="5">
    <location>
        <begin position="1"/>
        <end position="24"/>
    </location>
</feature>
<feature type="chain" id="PRO_5017351276" evidence="5">
    <location>
        <begin position="25"/>
        <end position="472"/>
    </location>
</feature>
<evidence type="ECO:0000313" key="9">
    <source>
        <dbReference type="Proteomes" id="UP000266644"/>
    </source>
</evidence>
<dbReference type="Gene3D" id="2.60.40.3690">
    <property type="match status" value="1"/>
</dbReference>
<dbReference type="InterPro" id="IPR029140">
    <property type="entry name" value="Mfa1_C"/>
</dbReference>
<accession>A0A396BSV0</accession>
<proteinExistence type="inferred from homology"/>
<comment type="similarity">
    <text evidence="2">Belongs to the bacteroidetes fimbrillin superfamily. FimA/Mfa1 family.</text>
</comment>